<evidence type="ECO:0000313" key="3">
    <source>
        <dbReference type="Proteomes" id="UP000003178"/>
    </source>
</evidence>
<keyword evidence="3" id="KW-1185">Reference proteome</keyword>
<dbReference type="AlphaFoldDB" id="B6FYI3"/>
<feature type="signal peptide" evidence="1">
    <location>
        <begin position="1"/>
        <end position="24"/>
    </location>
</feature>
<dbReference type="RefSeq" id="WP_006439852.1">
    <property type="nucleotide sequence ID" value="NZ_DS995356.1"/>
</dbReference>
<accession>B6FYI3</accession>
<dbReference type="EMBL" id="ABWP01000040">
    <property type="protein sequence ID" value="EEA85414.1"/>
    <property type="molecule type" value="Genomic_DNA"/>
</dbReference>
<feature type="chain" id="PRO_5002844978" evidence="1">
    <location>
        <begin position="25"/>
        <end position="697"/>
    </location>
</feature>
<gene>
    <name evidence="2" type="ORF">CLOHIR_00935</name>
</gene>
<evidence type="ECO:0000256" key="1">
    <source>
        <dbReference type="SAM" id="SignalP"/>
    </source>
</evidence>
<proteinExistence type="predicted"/>
<sequence>MNKKRLSVVMAGAMLATSVAPVLAAETTATTKEYSVGQEALLNKYIKAKFEEKEFTSNSVLVKNDASAQKYLGTDIATKLAKIKTDSTSNAYLNSVYEIKLVSGTNETVLTADNIDTKIKAGVLKAGDKIVISEKENTTFLGQVIPAKKAPEAVAENTKNVYTKAELTANGFNDSTLKGGNRFIKEITCTKDNEGSIVLKALTDVNNTNTNIKLDIKTGDVKYDLNLPVDAEGNLLDKGASNDDDLQKCAKFLKDSTWAGGYTTDADATKVETIDIVASAPVEEVVNYNVSDLYDGTLLTEKGTELLNDLKNDETNKKVVLSANTTLANGITSFDVQYKSKKGTLVKKVVVKSSETTNIKALFNMLKAESYKVGIVAGQNRYETAVNVAKESGVTQFTNGTEYDVVLTNGESLVDGLAAAPLAASKNNAPLLLTKTDSLPKETKEYLEYLTENVKASNLSKITINLVGGDAVLSDSLVKELKGMGFKVARYGGDDREETSIKVAKAISGFAAKGAYVVGANGEADAMSISAVAAEEETPIIVSSVHGLTADALDFLGNQDGNATIIGGEKAITKAEEDKIVEAKEDKTSGVRRIAGANRTETNAKILKEFAKTLDGKKLTLVKNGVNNKTDLIDALSAANLGGPIVLADSSLTDEQLTILLNLKSTVDATDTNLLQVGLGLNDSIIKSLSKALNITN</sequence>
<dbReference type="Proteomes" id="UP000003178">
    <property type="component" value="Unassembled WGS sequence"/>
</dbReference>
<dbReference type="Pfam" id="PF04122">
    <property type="entry name" value="CW_binding_2"/>
    <property type="match status" value="3"/>
</dbReference>
<dbReference type="OrthoDB" id="1761048at2"/>
<dbReference type="InterPro" id="IPR007253">
    <property type="entry name" value="Cell_wall-bd_2"/>
</dbReference>
<reference evidence="2 3" key="2">
    <citation type="submission" date="2008-10" db="EMBL/GenBank/DDBJ databases">
        <title>Draft genome sequence of Clostridium hiranonis (DSM 13275).</title>
        <authorList>
            <person name="Sudarsanam P."/>
            <person name="Ley R."/>
            <person name="Guruge J."/>
            <person name="Turnbaugh P.J."/>
            <person name="Mahowald M."/>
            <person name="Liep D."/>
            <person name="Gordon J."/>
        </authorList>
    </citation>
    <scope>NUCLEOTIDE SEQUENCE [LARGE SCALE GENOMIC DNA]</scope>
    <source>
        <strain evidence="2 3">DSM 13275</strain>
    </source>
</reference>
<organism evidence="2 3">
    <name type="scientific">Peptacetobacter hiranonis (strain DSM 13275 / JCM 10541 / KCTC 15199 / TO-931)</name>
    <name type="common">Clostridium hiranonis</name>
    <dbReference type="NCBI Taxonomy" id="500633"/>
    <lineage>
        <taxon>Bacteria</taxon>
        <taxon>Bacillati</taxon>
        <taxon>Bacillota</taxon>
        <taxon>Clostridia</taxon>
        <taxon>Peptostreptococcales</taxon>
        <taxon>Peptostreptococcaceae</taxon>
        <taxon>Peptacetobacter</taxon>
    </lineage>
</organism>
<dbReference type="PANTHER" id="PTHR30032">
    <property type="entry name" value="N-ACETYLMURAMOYL-L-ALANINE AMIDASE-RELATED"/>
    <property type="match status" value="1"/>
</dbReference>
<dbReference type="Gene3D" id="3.40.50.12090">
    <property type="match status" value="2"/>
</dbReference>
<evidence type="ECO:0000313" key="2">
    <source>
        <dbReference type="EMBL" id="EEA85414.1"/>
    </source>
</evidence>
<dbReference type="STRING" id="500633.CLOHIR_00935"/>
<name>B6FYI3_PEPHT</name>
<comment type="caution">
    <text evidence="2">The sequence shown here is derived from an EMBL/GenBank/DDBJ whole genome shotgun (WGS) entry which is preliminary data.</text>
</comment>
<reference evidence="2 3" key="1">
    <citation type="submission" date="2008-09" db="EMBL/GenBank/DDBJ databases">
        <authorList>
            <person name="Fulton L."/>
            <person name="Clifton S."/>
            <person name="Fulton B."/>
            <person name="Xu J."/>
            <person name="Minx P."/>
            <person name="Pepin K.H."/>
            <person name="Johnson M."/>
            <person name="Thiruvilangam P."/>
            <person name="Bhonagiri V."/>
            <person name="Nash W.E."/>
            <person name="Mardis E.R."/>
            <person name="Wilson R.K."/>
        </authorList>
    </citation>
    <scope>NUCLEOTIDE SEQUENCE [LARGE SCALE GENOMIC DNA]</scope>
    <source>
        <strain evidence="2 3">DSM 13275</strain>
    </source>
</reference>
<keyword evidence="1" id="KW-0732">Signal</keyword>
<dbReference type="eggNOG" id="COG2247">
    <property type="taxonomic scope" value="Bacteria"/>
</dbReference>
<protein>
    <submittedName>
        <fullName evidence="2">Putative cell wall binding repeat 2</fullName>
    </submittedName>
</protein>
<dbReference type="InterPro" id="IPR051922">
    <property type="entry name" value="Bact_Sporulation_Assoc"/>
</dbReference>
<dbReference type="PANTHER" id="PTHR30032:SF8">
    <property type="entry name" value="GERMINATION-SPECIFIC N-ACETYLMURAMOYL-L-ALANINE AMIDASE"/>
    <property type="match status" value="1"/>
</dbReference>
<dbReference type="HOGENOM" id="CLU_351171_0_0_9"/>